<reference evidence="1" key="1">
    <citation type="journal article" date="2014" name="Front. Microbiol.">
        <title>High frequency of phylogenetically diverse reductive dehalogenase-homologous genes in deep subseafloor sedimentary metagenomes.</title>
        <authorList>
            <person name="Kawai M."/>
            <person name="Futagami T."/>
            <person name="Toyoda A."/>
            <person name="Takaki Y."/>
            <person name="Nishi S."/>
            <person name="Hori S."/>
            <person name="Arai W."/>
            <person name="Tsubouchi T."/>
            <person name="Morono Y."/>
            <person name="Uchiyama I."/>
            <person name="Ito T."/>
            <person name="Fujiyama A."/>
            <person name="Inagaki F."/>
            <person name="Takami H."/>
        </authorList>
    </citation>
    <scope>NUCLEOTIDE SEQUENCE</scope>
    <source>
        <strain evidence="1">Expedition CK06-06</strain>
    </source>
</reference>
<dbReference type="AlphaFoldDB" id="X1GAU0"/>
<dbReference type="Gene3D" id="3.20.20.210">
    <property type="match status" value="1"/>
</dbReference>
<dbReference type="InterPro" id="IPR038071">
    <property type="entry name" value="UROD/MetE-like_sf"/>
</dbReference>
<name>X1GAU0_9ZZZZ</name>
<gene>
    <name evidence="1" type="ORF">S03H2_16161</name>
</gene>
<organism evidence="1">
    <name type="scientific">marine sediment metagenome</name>
    <dbReference type="NCBI Taxonomy" id="412755"/>
    <lineage>
        <taxon>unclassified sequences</taxon>
        <taxon>metagenomes</taxon>
        <taxon>ecological metagenomes</taxon>
    </lineage>
</organism>
<accession>X1GAU0</accession>
<dbReference type="PANTHER" id="PTHR47099">
    <property type="entry name" value="METHYLCOBAMIDE:COM METHYLTRANSFERASE MTBA"/>
    <property type="match status" value="1"/>
</dbReference>
<dbReference type="SUPFAM" id="SSF51726">
    <property type="entry name" value="UROD/MetE-like"/>
    <property type="match status" value="1"/>
</dbReference>
<comment type="caution">
    <text evidence="1">The sequence shown here is derived from an EMBL/GenBank/DDBJ whole genome shotgun (WGS) entry which is preliminary data.</text>
</comment>
<dbReference type="EMBL" id="BARU01008246">
    <property type="protein sequence ID" value="GAH38704.1"/>
    <property type="molecule type" value="Genomic_DNA"/>
</dbReference>
<dbReference type="InterPro" id="IPR052024">
    <property type="entry name" value="Methanogen_methyltrans"/>
</dbReference>
<proteinExistence type="predicted"/>
<dbReference type="PANTHER" id="PTHR47099:SF1">
    <property type="entry name" value="METHYLCOBAMIDE:COM METHYLTRANSFERASE MTBA"/>
    <property type="match status" value="1"/>
</dbReference>
<sequence>MGKFLNSRERFCETLLFGKPDRVPFNPGGPRESTLSAWHRQGLPEGDDHYEALLDILGMKREEALPQKPVVNLGVDFRMIPRFEEKVLEHKDGHYIVQDWMGAITEISDKYDYTYIRSAKDFVTRKWHRFPVETHEDWDKKMKWRYDPNSPSRYPEDFESRCELLKDRDYPIGFNVNGPFWQLRESCGLKNLCMLMIEDPEWVKEMVSFWTDFVSRVMAPILDKVEVDCVVICEDMAYKDHSMISPEMARGFLFPTYRRWVKDLRESDCPIVSMDSDGYINELIPIWIEAGINCCEPME</sequence>
<evidence type="ECO:0000313" key="1">
    <source>
        <dbReference type="EMBL" id="GAH38704.1"/>
    </source>
</evidence>
<feature type="non-terminal residue" evidence="1">
    <location>
        <position position="299"/>
    </location>
</feature>
<protein>
    <submittedName>
        <fullName evidence="1">Uncharacterized protein</fullName>
    </submittedName>
</protein>